<dbReference type="EMBL" id="JACTAM010002123">
    <property type="protein sequence ID" value="KAI2645926.1"/>
    <property type="molecule type" value="Genomic_DNA"/>
</dbReference>
<name>A0ABQ8L8B0_LABRO</name>
<comment type="caution">
    <text evidence="1">The sequence shown here is derived from an EMBL/GenBank/DDBJ whole genome shotgun (WGS) entry which is preliminary data.</text>
</comment>
<evidence type="ECO:0000313" key="2">
    <source>
        <dbReference type="Proteomes" id="UP000830375"/>
    </source>
</evidence>
<dbReference type="PANTHER" id="PTHR45913">
    <property type="entry name" value="EPM2A-INTERACTING PROTEIN 1"/>
    <property type="match status" value="1"/>
</dbReference>
<organism evidence="1 2">
    <name type="scientific">Labeo rohita</name>
    <name type="common">Indian major carp</name>
    <name type="synonym">Cyprinus rohita</name>
    <dbReference type="NCBI Taxonomy" id="84645"/>
    <lineage>
        <taxon>Eukaryota</taxon>
        <taxon>Metazoa</taxon>
        <taxon>Chordata</taxon>
        <taxon>Craniata</taxon>
        <taxon>Vertebrata</taxon>
        <taxon>Euteleostomi</taxon>
        <taxon>Actinopterygii</taxon>
        <taxon>Neopterygii</taxon>
        <taxon>Teleostei</taxon>
        <taxon>Ostariophysi</taxon>
        <taxon>Cypriniformes</taxon>
        <taxon>Cyprinidae</taxon>
        <taxon>Labeoninae</taxon>
        <taxon>Labeonini</taxon>
        <taxon>Labeo</taxon>
    </lineage>
</organism>
<proteinExistence type="predicted"/>
<accession>A0ABQ8L8B0</accession>
<dbReference type="Proteomes" id="UP000830375">
    <property type="component" value="Unassembled WGS sequence"/>
</dbReference>
<reference evidence="1 2" key="1">
    <citation type="submission" date="2022-01" db="EMBL/GenBank/DDBJ databases">
        <title>A high-quality chromosome-level genome assembly of rohu carp, Labeo rohita.</title>
        <authorList>
            <person name="Arick M.A. II"/>
            <person name="Hsu C.-Y."/>
            <person name="Magbanua Z."/>
            <person name="Pechanova O."/>
            <person name="Grover C."/>
            <person name="Miller E."/>
            <person name="Thrash A."/>
            <person name="Ezzel L."/>
            <person name="Alam S."/>
            <person name="Benzie J."/>
            <person name="Hamilton M."/>
            <person name="Karsi A."/>
            <person name="Lawrence M.L."/>
            <person name="Peterson D.G."/>
        </authorList>
    </citation>
    <scope>NUCLEOTIDE SEQUENCE [LARGE SCALE GENOMIC DNA]</scope>
    <source>
        <strain evidence="2">BAU-BD-2019</strain>
        <tissue evidence="1">Blood</tissue>
    </source>
</reference>
<sequence>MQLKRHLETKHPTLKDKPLDFFKHASVSNRCLETSYYVSKRVAKLGKPHTIAEALILPSAKDICQVMFGENFAQQISDIPLSNDTVSRRISDMASDVKEQFARTGPVQ</sequence>
<gene>
    <name evidence="1" type="ORF">H4Q32_025275</name>
</gene>
<keyword evidence="2" id="KW-1185">Reference proteome</keyword>
<protein>
    <submittedName>
        <fullName evidence="1">Zinc finger BED domain-containing protein 5</fullName>
    </submittedName>
</protein>
<evidence type="ECO:0000313" key="1">
    <source>
        <dbReference type="EMBL" id="KAI2645926.1"/>
    </source>
</evidence>
<dbReference type="PANTHER" id="PTHR45913:SF19">
    <property type="entry name" value="LOW QUALITY PROTEIN: ZINC FINGER BED DOMAIN-CONTAINING PROTEIN 5-LIKE"/>
    <property type="match status" value="1"/>
</dbReference>